<dbReference type="GO" id="GO:0042790">
    <property type="term" value="P:nucleolar large rRNA transcription by RNA polymerase I"/>
    <property type="evidence" value="ECO:0007669"/>
    <property type="project" value="TreeGrafter"/>
</dbReference>
<feature type="domain" description="RRN6 K-rich C-terminal" evidence="3">
    <location>
        <begin position="854"/>
        <end position="969"/>
    </location>
</feature>
<dbReference type="InterPro" id="IPR019350">
    <property type="entry name" value="RNA_pol_I-sp_TIF_RRN6-like"/>
</dbReference>
<evidence type="ECO:0000259" key="3">
    <source>
        <dbReference type="Pfam" id="PF20639"/>
    </source>
</evidence>
<dbReference type="EMBL" id="JAPMSZ010000010">
    <property type="protein sequence ID" value="KAJ5086310.1"/>
    <property type="molecule type" value="Genomic_DNA"/>
</dbReference>
<protein>
    <recommendedName>
        <fullName evidence="7">RNA polymerase I-specific transcription initiation factor RRN6-like protein</fullName>
    </recommendedName>
</protein>
<name>A0A9W9JYM4_9EURO</name>
<dbReference type="Pfam" id="PF20640">
    <property type="entry name" value="Rrn6_HB"/>
    <property type="match status" value="1"/>
</dbReference>
<reference evidence="5" key="2">
    <citation type="journal article" date="2023" name="IMA Fungus">
        <title>Comparative genomic study of the Penicillium genus elucidates a diverse pangenome and 15 lateral gene transfer events.</title>
        <authorList>
            <person name="Petersen C."/>
            <person name="Sorensen T."/>
            <person name="Nielsen M.R."/>
            <person name="Sondergaard T.E."/>
            <person name="Sorensen J.L."/>
            <person name="Fitzpatrick D.A."/>
            <person name="Frisvad J.C."/>
            <person name="Nielsen K.L."/>
        </authorList>
    </citation>
    <scope>NUCLEOTIDE SEQUENCE</scope>
    <source>
        <strain evidence="5">IBT 34128</strain>
    </source>
</reference>
<gene>
    <name evidence="5" type="ORF">NUU61_007617</name>
</gene>
<feature type="compositionally biased region" description="Basic and acidic residues" evidence="1">
    <location>
        <begin position="815"/>
        <end position="827"/>
    </location>
</feature>
<dbReference type="InterPro" id="IPR048536">
    <property type="entry name" value="Rrn6_K-rich"/>
</dbReference>
<feature type="domain" description="RRN6 beta-propeller" evidence="2">
    <location>
        <begin position="101"/>
        <end position="471"/>
    </location>
</feature>
<evidence type="ECO:0000259" key="2">
    <source>
        <dbReference type="Pfam" id="PF10214"/>
    </source>
</evidence>
<feature type="region of interest" description="Disordered" evidence="1">
    <location>
        <begin position="775"/>
        <end position="830"/>
    </location>
</feature>
<evidence type="ECO:0000313" key="5">
    <source>
        <dbReference type="EMBL" id="KAJ5086310.1"/>
    </source>
</evidence>
<comment type="caution">
    <text evidence="5">The sequence shown here is derived from an EMBL/GenBank/DDBJ whole genome shotgun (WGS) entry which is preliminary data.</text>
</comment>
<dbReference type="OrthoDB" id="4090074at2759"/>
<feature type="region of interest" description="Disordered" evidence="1">
    <location>
        <begin position="945"/>
        <end position="969"/>
    </location>
</feature>
<dbReference type="GO" id="GO:0070860">
    <property type="term" value="C:RNA polymerase I core factor complex"/>
    <property type="evidence" value="ECO:0007669"/>
    <property type="project" value="TreeGrafter"/>
</dbReference>
<dbReference type="GO" id="GO:0001179">
    <property type="term" value="F:RNA polymerase I general transcription initiation factor binding"/>
    <property type="evidence" value="ECO:0007669"/>
    <property type="project" value="TreeGrafter"/>
</dbReference>
<dbReference type="Proteomes" id="UP001141434">
    <property type="component" value="Unassembled WGS sequence"/>
</dbReference>
<dbReference type="InterPro" id="IPR048535">
    <property type="entry name" value="RRN6_beta-prop"/>
</dbReference>
<dbReference type="PANTHER" id="PTHR28221:SF2">
    <property type="entry name" value="RNA POLYMERASE I-SPECIFIC TRANSCRIPTION INITIATION FACTOR RRN6"/>
    <property type="match status" value="1"/>
</dbReference>
<dbReference type="InterPro" id="IPR048537">
    <property type="entry name" value="RRN6_HB"/>
</dbReference>
<dbReference type="PANTHER" id="PTHR28221">
    <property type="entry name" value="RNA POLYMERASE I-SPECIFIC TRANSCRIPTION INITIATION FACTOR RRN6"/>
    <property type="match status" value="1"/>
</dbReference>
<dbReference type="AlphaFoldDB" id="A0A9W9JYM4"/>
<feature type="compositionally biased region" description="Basic residues" evidence="1">
    <location>
        <begin position="889"/>
        <end position="899"/>
    </location>
</feature>
<feature type="compositionally biased region" description="Basic residues" evidence="1">
    <location>
        <begin position="957"/>
        <end position="969"/>
    </location>
</feature>
<reference evidence="5" key="1">
    <citation type="submission" date="2022-11" db="EMBL/GenBank/DDBJ databases">
        <authorList>
            <person name="Petersen C."/>
        </authorList>
    </citation>
    <scope>NUCLEOTIDE SEQUENCE</scope>
    <source>
        <strain evidence="5">IBT 34128</strain>
    </source>
</reference>
<feature type="compositionally biased region" description="Polar residues" evidence="1">
    <location>
        <begin position="795"/>
        <end position="812"/>
    </location>
</feature>
<feature type="domain" description="RRN6 helical bundle" evidence="4">
    <location>
        <begin position="565"/>
        <end position="763"/>
    </location>
</feature>
<dbReference type="GeneID" id="81397311"/>
<accession>A0A9W9JYM4</accession>
<organism evidence="5 6">
    <name type="scientific">Penicillium alfredii</name>
    <dbReference type="NCBI Taxonomy" id="1506179"/>
    <lineage>
        <taxon>Eukaryota</taxon>
        <taxon>Fungi</taxon>
        <taxon>Dikarya</taxon>
        <taxon>Ascomycota</taxon>
        <taxon>Pezizomycotina</taxon>
        <taxon>Eurotiomycetes</taxon>
        <taxon>Eurotiomycetidae</taxon>
        <taxon>Eurotiales</taxon>
        <taxon>Aspergillaceae</taxon>
        <taxon>Penicillium</taxon>
    </lineage>
</organism>
<proteinExistence type="predicted"/>
<evidence type="ECO:0000313" key="6">
    <source>
        <dbReference type="Proteomes" id="UP001141434"/>
    </source>
</evidence>
<evidence type="ECO:0000256" key="1">
    <source>
        <dbReference type="SAM" id="MobiDB-lite"/>
    </source>
</evidence>
<sequence>MDEHPDGALHYGHVGRAVYLPEAKSWTFARTLARSAAIAYTGVTKTTVPLPVNQPPSASNAARAPHQRLILNAHPDLAVCWSSIRDETFSKVVATTTEYYDPQVSSLLDLGHAVDYGNDESSSRSIPIAVAVTGECGNAVSFRMLVDDITELPREGSAVRIASIGDSETTEWSKRGAPVRQVCFARPVEEKATWMAARLAESTTVFRPLYQREPVPLHIQGDDAVASSIHLRNSRLDSNPVVEISASHTGGFPHADVTFNPWYQRQFAIVDTNGNWSVWEISGRQRRKGANWAAACVKNGSLPEAEYKPSSRHPRHDGWGSIEWIGDVWTLIVSDRRSVMLFQMADDPVRSNTVELRMARPSEWVLDVRRSSHHASHFFVLTTSRLLWFDVAAASLEEDPKPPLRPRLAWRHFRDPEDTTLFLGDLLLKDNLYLIVYSRLTELVQAFLCPFQTDEPTESAPVPDPFLLDVPAADASSQTDFPVHFSTFVFREVAHSSAPVGRLNYNPDLTLIKLFWADSRRAIHESVFTGPQGSRDDDENDIHIERNVLRLKKRHPGARKNEELDEDDFIVDDWDESAAPSTSVVSRRTAPDAPLTDLQWTLNFMSVYDMAVGNPTANADGNLETLGRPVGQLLEHLETHLAQPWDDRHTSQTVFELSGGRPLLDDIDQDAHDLKSLASAVLSRRSDAQAQYRVTILPFQFSSLFHGMPAISPEKDSELDLLEVYDRLVNEWVASLSHDMPARSRTMKAKAVRGIATDLILSRLIRISTISGDESPRAVVQANEDRPLEEPVVGQKTTADQPSSQISASQATFLAEHRPETSDDRATDGSTPLYSSLASFASFKAPRSTPRNVTNLLSHWQLGADPAAYQWQRTTQMLDEEAQRTSRATPKRRLHKKRSQTVVPDTPSVPTISVPTVRAWGSQPDSALQLPSSQPTLDVPMTQTERGLFGGREAAKKTKAKKKKRAAGF</sequence>
<dbReference type="GO" id="GO:0001163">
    <property type="term" value="F:RNA polymerase I transcription regulatory region sequence-specific DNA binding"/>
    <property type="evidence" value="ECO:0007669"/>
    <property type="project" value="TreeGrafter"/>
</dbReference>
<evidence type="ECO:0008006" key="7">
    <source>
        <dbReference type="Google" id="ProtNLM"/>
    </source>
</evidence>
<feature type="region of interest" description="Disordered" evidence="1">
    <location>
        <begin position="880"/>
        <end position="910"/>
    </location>
</feature>
<dbReference type="Pfam" id="PF10214">
    <property type="entry name" value="Rrn6_beta-prop"/>
    <property type="match status" value="1"/>
</dbReference>
<evidence type="ECO:0000259" key="4">
    <source>
        <dbReference type="Pfam" id="PF20640"/>
    </source>
</evidence>
<dbReference type="Pfam" id="PF20639">
    <property type="entry name" value="Rrn6_K-rich"/>
    <property type="match status" value="1"/>
</dbReference>
<keyword evidence="6" id="KW-1185">Reference proteome</keyword>
<feature type="compositionally biased region" description="Polar residues" evidence="1">
    <location>
        <begin position="900"/>
        <end position="910"/>
    </location>
</feature>
<dbReference type="RefSeq" id="XP_056508435.1">
    <property type="nucleotide sequence ID" value="XM_056658142.1"/>
</dbReference>